<keyword evidence="4" id="KW-1185">Reference proteome</keyword>
<dbReference type="AlphaFoldDB" id="A0A0G2GMM8"/>
<proteinExistence type="predicted"/>
<feature type="compositionally biased region" description="Polar residues" evidence="1">
    <location>
        <begin position="108"/>
        <end position="122"/>
    </location>
</feature>
<feature type="compositionally biased region" description="Polar residues" evidence="1">
    <location>
        <begin position="395"/>
        <end position="405"/>
    </location>
</feature>
<dbReference type="GO" id="GO:0005778">
    <property type="term" value="C:peroxisomal membrane"/>
    <property type="evidence" value="ECO:0007669"/>
    <property type="project" value="InterPro"/>
</dbReference>
<feature type="region of interest" description="Disordered" evidence="1">
    <location>
        <begin position="136"/>
        <end position="156"/>
    </location>
</feature>
<reference evidence="3 4" key="1">
    <citation type="submission" date="2015-05" db="EMBL/GenBank/DDBJ databases">
        <title>Distinctive expansion of gene families associated with plant cell wall degradation and secondary metabolism in the genomes of grapevine trunk pathogens.</title>
        <authorList>
            <person name="Lawrence D.P."/>
            <person name="Travadon R."/>
            <person name="Rolshausen P.E."/>
            <person name="Baumgartner K."/>
        </authorList>
    </citation>
    <scope>NUCLEOTIDE SEQUENCE [LARGE SCALE GENOMIC DNA]</scope>
    <source>
        <strain evidence="3">UCRPC4</strain>
    </source>
</reference>
<comment type="caution">
    <text evidence="3">The sequence shown here is derived from an EMBL/GenBank/DDBJ whole genome shotgun (WGS) entry which is preliminary data.</text>
</comment>
<accession>A0A0G2GMM8</accession>
<keyword evidence="2" id="KW-0472">Membrane</keyword>
<dbReference type="EMBL" id="LCWF01000132">
    <property type="protein sequence ID" value="KKY18120.1"/>
    <property type="molecule type" value="Genomic_DNA"/>
</dbReference>
<keyword evidence="2" id="KW-0812">Transmembrane</keyword>
<feature type="compositionally biased region" description="Polar residues" evidence="1">
    <location>
        <begin position="136"/>
        <end position="150"/>
    </location>
</feature>
<dbReference type="PANTHER" id="PTHR28080:SF1">
    <property type="entry name" value="PEROXISOMAL BIOGENESIS FACTOR 3"/>
    <property type="match status" value="1"/>
</dbReference>
<evidence type="ECO:0000256" key="1">
    <source>
        <dbReference type="SAM" id="MobiDB-lite"/>
    </source>
</evidence>
<protein>
    <submittedName>
        <fullName evidence="3">Putative peroxin 3</fullName>
    </submittedName>
</protein>
<evidence type="ECO:0000313" key="3">
    <source>
        <dbReference type="EMBL" id="KKY18120.1"/>
    </source>
</evidence>
<sequence>MIGATRRWLRRNRNRIAIGAGVVGAAYLAGQYVLNKISEARERMQLDQRAKENLRRRFEQNQRDCTFTVLALLPTLTENVVDALPVEQLTHELQQKKAERLAKLGQEGSPSEPNSMSTTTDGADVASLSSMQSSSFVHASQMGESKSQDSFGGPPRKSKAQLWNELKISSITRALTLLYTVSLLTLLTRIQLNLLGRRNYLSSVASIASPAASYSGRISLQNNEDGNDMNTFGNDFDTNRRYLTFSWWLLNRGYQEILTKVRSAVQEVFGPIPPTEPIAPSRLSSLILQVRQKVEGATETERQDKRWLPFLLPPQDEEATVLLESGVITPPSERSASFSPSPPPSQLRRLLDETADLVDSPHFNRIHTLLLNTLFTQLIDVQVFTQAFSETPLTQQGALRNDPSSTVTVVPVTPPEPRTKLANILAILTKQAHVIGQTTTSTTSTAAAGLTPSGDLSMGNAYVDAMSREVNEVEAFAAVIYAGNLHEEGEALGSNIPEESMTRSNDSISEAELREGLGLNPNSNTTSVQSQLEKVWDRARGFGGR</sequence>
<dbReference type="Pfam" id="PF04882">
    <property type="entry name" value="Peroxin-3"/>
    <property type="match status" value="1"/>
</dbReference>
<dbReference type="GO" id="GO:0045046">
    <property type="term" value="P:protein import into peroxisome membrane"/>
    <property type="evidence" value="ECO:0007669"/>
    <property type="project" value="TreeGrafter"/>
</dbReference>
<dbReference type="InterPro" id="IPR006966">
    <property type="entry name" value="Peroxin-3"/>
</dbReference>
<evidence type="ECO:0000313" key="4">
    <source>
        <dbReference type="Proteomes" id="UP000053317"/>
    </source>
</evidence>
<feature type="region of interest" description="Disordered" evidence="1">
    <location>
        <begin position="103"/>
        <end position="122"/>
    </location>
</feature>
<reference evidence="3 4" key="2">
    <citation type="submission" date="2015-05" db="EMBL/GenBank/DDBJ databases">
        <authorList>
            <person name="Morales-Cruz A."/>
            <person name="Amrine K.C."/>
            <person name="Cantu D."/>
        </authorList>
    </citation>
    <scope>NUCLEOTIDE SEQUENCE [LARGE SCALE GENOMIC DNA]</scope>
    <source>
        <strain evidence="3">UCRPC4</strain>
    </source>
</reference>
<dbReference type="PANTHER" id="PTHR28080">
    <property type="entry name" value="PEROXISOMAL BIOGENESIS FACTOR 3"/>
    <property type="match status" value="1"/>
</dbReference>
<keyword evidence="2" id="KW-1133">Transmembrane helix</keyword>
<organism evidence="3 4">
    <name type="scientific">Phaeomoniella chlamydospora</name>
    <name type="common">Phaeoacremonium chlamydosporum</name>
    <dbReference type="NCBI Taxonomy" id="158046"/>
    <lineage>
        <taxon>Eukaryota</taxon>
        <taxon>Fungi</taxon>
        <taxon>Dikarya</taxon>
        <taxon>Ascomycota</taxon>
        <taxon>Pezizomycotina</taxon>
        <taxon>Eurotiomycetes</taxon>
        <taxon>Chaetothyriomycetidae</taxon>
        <taxon>Phaeomoniellales</taxon>
        <taxon>Phaeomoniellaceae</taxon>
        <taxon>Phaeomoniella</taxon>
    </lineage>
</organism>
<feature type="region of interest" description="Disordered" evidence="1">
    <location>
        <begin position="395"/>
        <end position="414"/>
    </location>
</feature>
<dbReference type="OrthoDB" id="45930at2759"/>
<dbReference type="GO" id="GO:0030674">
    <property type="term" value="F:protein-macromolecule adaptor activity"/>
    <property type="evidence" value="ECO:0007669"/>
    <property type="project" value="TreeGrafter"/>
</dbReference>
<feature type="transmembrane region" description="Helical" evidence="2">
    <location>
        <begin position="16"/>
        <end position="34"/>
    </location>
</feature>
<gene>
    <name evidence="3" type="ORF">UCRPC4_g05157</name>
</gene>
<dbReference type="Proteomes" id="UP000053317">
    <property type="component" value="Unassembled WGS sequence"/>
</dbReference>
<name>A0A0G2GMM8_PHACM</name>
<evidence type="ECO:0000256" key="2">
    <source>
        <dbReference type="SAM" id="Phobius"/>
    </source>
</evidence>